<comment type="caution">
    <text evidence="2">The sequence shown here is derived from an EMBL/GenBank/DDBJ whole genome shotgun (WGS) entry which is preliminary data.</text>
</comment>
<dbReference type="AlphaFoldDB" id="A0A8K0TE94"/>
<dbReference type="OrthoDB" id="1106148at2759"/>
<feature type="region of interest" description="Disordered" evidence="1">
    <location>
        <begin position="1"/>
        <end position="59"/>
    </location>
</feature>
<evidence type="ECO:0000313" key="2">
    <source>
        <dbReference type="EMBL" id="KAH7358561.1"/>
    </source>
</evidence>
<accession>A0A8K0TE94</accession>
<proteinExistence type="predicted"/>
<dbReference type="GO" id="GO:0005739">
    <property type="term" value="C:mitochondrion"/>
    <property type="evidence" value="ECO:0007669"/>
    <property type="project" value="TreeGrafter"/>
</dbReference>
<evidence type="ECO:0000313" key="3">
    <source>
        <dbReference type="Proteomes" id="UP000813385"/>
    </source>
</evidence>
<dbReference type="EMBL" id="JAGPXD010000004">
    <property type="protein sequence ID" value="KAH7358561.1"/>
    <property type="molecule type" value="Genomic_DNA"/>
</dbReference>
<gene>
    <name evidence="2" type="ORF">B0T11DRAFT_284704</name>
</gene>
<organism evidence="2 3">
    <name type="scientific">Plectosphaerella cucumerina</name>
    <dbReference type="NCBI Taxonomy" id="40658"/>
    <lineage>
        <taxon>Eukaryota</taxon>
        <taxon>Fungi</taxon>
        <taxon>Dikarya</taxon>
        <taxon>Ascomycota</taxon>
        <taxon>Pezizomycotina</taxon>
        <taxon>Sordariomycetes</taxon>
        <taxon>Hypocreomycetidae</taxon>
        <taxon>Glomerellales</taxon>
        <taxon>Plectosphaerellaceae</taxon>
        <taxon>Plectosphaerella</taxon>
    </lineage>
</organism>
<dbReference type="InterPro" id="IPR009069">
    <property type="entry name" value="Cys_alpha_HP_mot_SF"/>
</dbReference>
<dbReference type="PANTHER" id="PTHR13523">
    <property type="entry name" value="COILED-COIL-HELIX-COILED-COIL-HELIX DOMAIN CONTAINING 2/NUR77"/>
    <property type="match status" value="1"/>
</dbReference>
<dbReference type="Proteomes" id="UP000813385">
    <property type="component" value="Unassembled WGS sequence"/>
</dbReference>
<dbReference type="SUPFAM" id="SSF47072">
    <property type="entry name" value="Cysteine alpha-hairpin motif"/>
    <property type="match status" value="1"/>
</dbReference>
<keyword evidence="3" id="KW-1185">Reference proteome</keyword>
<feature type="compositionally biased region" description="Low complexity" evidence="1">
    <location>
        <begin position="92"/>
        <end position="107"/>
    </location>
</feature>
<protein>
    <recommendedName>
        <fullName evidence="4">CHCH domain-containing protein</fullName>
    </recommendedName>
</protein>
<reference evidence="2" key="1">
    <citation type="journal article" date="2021" name="Nat. Commun.">
        <title>Genetic determinants of endophytism in the Arabidopsis root mycobiome.</title>
        <authorList>
            <person name="Mesny F."/>
            <person name="Miyauchi S."/>
            <person name="Thiergart T."/>
            <person name="Pickel B."/>
            <person name="Atanasova L."/>
            <person name="Karlsson M."/>
            <person name="Huettel B."/>
            <person name="Barry K.W."/>
            <person name="Haridas S."/>
            <person name="Chen C."/>
            <person name="Bauer D."/>
            <person name="Andreopoulos W."/>
            <person name="Pangilinan J."/>
            <person name="LaButti K."/>
            <person name="Riley R."/>
            <person name="Lipzen A."/>
            <person name="Clum A."/>
            <person name="Drula E."/>
            <person name="Henrissat B."/>
            <person name="Kohler A."/>
            <person name="Grigoriev I.V."/>
            <person name="Martin F.M."/>
            <person name="Hacquard S."/>
        </authorList>
    </citation>
    <scope>NUCLEOTIDE SEQUENCE</scope>
    <source>
        <strain evidence="2">MPI-CAGE-AT-0016</strain>
    </source>
</reference>
<feature type="compositionally biased region" description="Low complexity" evidence="1">
    <location>
        <begin position="45"/>
        <end position="55"/>
    </location>
</feature>
<evidence type="ECO:0008006" key="4">
    <source>
        <dbReference type="Google" id="ProtNLM"/>
    </source>
</evidence>
<feature type="region of interest" description="Disordered" evidence="1">
    <location>
        <begin position="80"/>
        <end position="110"/>
    </location>
</feature>
<feature type="compositionally biased region" description="Low complexity" evidence="1">
    <location>
        <begin position="22"/>
        <end position="37"/>
    </location>
</feature>
<dbReference type="InterPro" id="IPR055304">
    <property type="entry name" value="CHCHD2/10-like"/>
</dbReference>
<dbReference type="GO" id="GO:0005634">
    <property type="term" value="C:nucleus"/>
    <property type="evidence" value="ECO:0007669"/>
    <property type="project" value="TreeGrafter"/>
</dbReference>
<dbReference type="GO" id="GO:0007005">
    <property type="term" value="P:mitochondrion organization"/>
    <property type="evidence" value="ECO:0007669"/>
    <property type="project" value="InterPro"/>
</dbReference>
<evidence type="ECO:0000256" key="1">
    <source>
        <dbReference type="SAM" id="MobiDB-lite"/>
    </source>
</evidence>
<dbReference type="PANTHER" id="PTHR13523:SF2">
    <property type="entry name" value="COILED-COIL-HELIX-COILED-COIL-HELIX DOMAIN CONTAINING 2, ISOFORM A-RELATED"/>
    <property type="match status" value="1"/>
</dbReference>
<sequence>MPRQRPSAGRSAPTRPTLASKPSAPAAQQTRPATTMAAPPPAAAAPPAAAPSQGPGMLGQIASTAAGVAIGSSIGHAVSGLFGGSSAPAEPQQNQVQATQAQTSSGQEYASNNCAPALQQFTKCMDDHQGNMSICNWYLEQLKACQAAAAPY</sequence>
<name>A0A8K0TE94_9PEZI</name>